<evidence type="ECO:0000259" key="5">
    <source>
        <dbReference type="PROSITE" id="PS50040"/>
    </source>
</evidence>
<dbReference type="InterPro" id="IPR004046">
    <property type="entry name" value="GST_C"/>
</dbReference>
<dbReference type="STRING" id="215637.A0A4Q0A2G7"/>
<feature type="domain" description="EF-1-gamma C-terminal" evidence="5">
    <location>
        <begin position="261"/>
        <end position="418"/>
    </location>
</feature>
<keyword evidence="1 3" id="KW-0251">Elongation factor</keyword>
<dbReference type="SFLD" id="SFLDS00019">
    <property type="entry name" value="Glutathione_Transferase_(cytos"/>
    <property type="match status" value="1"/>
</dbReference>
<organism evidence="8 9">
    <name type="scientific">Dimargaris cristalligena</name>
    <dbReference type="NCBI Taxonomy" id="215637"/>
    <lineage>
        <taxon>Eukaryota</taxon>
        <taxon>Fungi</taxon>
        <taxon>Fungi incertae sedis</taxon>
        <taxon>Zoopagomycota</taxon>
        <taxon>Kickxellomycotina</taxon>
        <taxon>Dimargaritomycetes</taxon>
        <taxon>Dimargaritales</taxon>
        <taxon>Dimargaritaceae</taxon>
        <taxon>Dimargaris</taxon>
    </lineage>
</organism>
<dbReference type="InterPro" id="IPR010987">
    <property type="entry name" value="Glutathione-S-Trfase_C-like"/>
</dbReference>
<dbReference type="Gene3D" id="3.30.70.1010">
    <property type="entry name" value="Translation elongation factor EF1B, gamma chain, conserved domain"/>
    <property type="match status" value="1"/>
</dbReference>
<dbReference type="CDD" id="cd03181">
    <property type="entry name" value="GST_C_EF1Bgamma_like"/>
    <property type="match status" value="1"/>
</dbReference>
<feature type="domain" description="GST N-terminal" evidence="6">
    <location>
        <begin position="3"/>
        <end position="84"/>
    </location>
</feature>
<dbReference type="PROSITE" id="PS50040">
    <property type="entry name" value="EF1G_C"/>
    <property type="match status" value="1"/>
</dbReference>
<dbReference type="Pfam" id="PF00647">
    <property type="entry name" value="EF1G"/>
    <property type="match status" value="1"/>
</dbReference>
<dbReference type="GO" id="GO:0005634">
    <property type="term" value="C:nucleus"/>
    <property type="evidence" value="ECO:0007669"/>
    <property type="project" value="TreeGrafter"/>
</dbReference>
<feature type="region of interest" description="Disordered" evidence="4">
    <location>
        <begin position="219"/>
        <end position="268"/>
    </location>
</feature>
<dbReference type="FunFam" id="3.30.70.1010:FF:000001">
    <property type="entry name" value="Elongation factor 1-gamma 1"/>
    <property type="match status" value="1"/>
</dbReference>
<feature type="domain" description="GST C-terminal" evidence="7">
    <location>
        <begin position="89"/>
        <end position="219"/>
    </location>
</feature>
<dbReference type="CDD" id="cd03044">
    <property type="entry name" value="GST_N_EF1Bgamma"/>
    <property type="match status" value="1"/>
</dbReference>
<dbReference type="PROSITE" id="PS50405">
    <property type="entry name" value="GST_CTER"/>
    <property type="match status" value="1"/>
</dbReference>
<dbReference type="Gene3D" id="1.20.1050.10">
    <property type="match status" value="1"/>
</dbReference>
<dbReference type="SUPFAM" id="SSF89942">
    <property type="entry name" value="eEF1-gamma domain"/>
    <property type="match status" value="1"/>
</dbReference>
<dbReference type="AlphaFoldDB" id="A0A4Q0A2G7"/>
<evidence type="ECO:0000256" key="1">
    <source>
        <dbReference type="ARBA" id="ARBA00022768"/>
    </source>
</evidence>
<dbReference type="Pfam" id="PF00043">
    <property type="entry name" value="GST_C"/>
    <property type="match status" value="1"/>
</dbReference>
<dbReference type="GO" id="GO:0003746">
    <property type="term" value="F:translation elongation factor activity"/>
    <property type="evidence" value="ECO:0007669"/>
    <property type="project" value="UniProtKB-UniRule"/>
</dbReference>
<dbReference type="PANTHER" id="PTHR43986:SF1">
    <property type="entry name" value="ELONGATION FACTOR 1-GAMMA"/>
    <property type="match status" value="1"/>
</dbReference>
<evidence type="ECO:0000259" key="6">
    <source>
        <dbReference type="PROSITE" id="PS50404"/>
    </source>
</evidence>
<gene>
    <name evidence="8" type="ORF">BJ085DRAFT_42639</name>
</gene>
<dbReference type="GO" id="GO:0005737">
    <property type="term" value="C:cytoplasm"/>
    <property type="evidence" value="ECO:0007669"/>
    <property type="project" value="TreeGrafter"/>
</dbReference>
<dbReference type="InterPro" id="IPR040079">
    <property type="entry name" value="Glutathione_S-Trfase"/>
</dbReference>
<dbReference type="InterPro" id="IPR004045">
    <property type="entry name" value="Glutathione_S-Trfase_N"/>
</dbReference>
<dbReference type="InterPro" id="IPR001662">
    <property type="entry name" value="EF1B_G_C"/>
</dbReference>
<dbReference type="SUPFAM" id="SSF52833">
    <property type="entry name" value="Thioredoxin-like"/>
    <property type="match status" value="1"/>
</dbReference>
<proteinExistence type="predicted"/>
<name>A0A4Q0A2G7_9FUNG</name>
<dbReference type="PANTHER" id="PTHR43986">
    <property type="entry name" value="ELONGATION FACTOR 1-GAMMA"/>
    <property type="match status" value="1"/>
</dbReference>
<dbReference type="PROSITE" id="PS50404">
    <property type="entry name" value="GST_NTER"/>
    <property type="match status" value="1"/>
</dbReference>
<evidence type="ECO:0000259" key="7">
    <source>
        <dbReference type="PROSITE" id="PS50405"/>
    </source>
</evidence>
<reference evidence="9" key="1">
    <citation type="journal article" date="2018" name="Nat. Microbiol.">
        <title>Leveraging single-cell genomics to expand the fungal tree of life.</title>
        <authorList>
            <person name="Ahrendt S.R."/>
            <person name="Quandt C.A."/>
            <person name="Ciobanu D."/>
            <person name="Clum A."/>
            <person name="Salamov A."/>
            <person name="Andreopoulos B."/>
            <person name="Cheng J.F."/>
            <person name="Woyke T."/>
            <person name="Pelin A."/>
            <person name="Henrissat B."/>
            <person name="Reynolds N.K."/>
            <person name="Benny G.L."/>
            <person name="Smith M.E."/>
            <person name="James T.Y."/>
            <person name="Grigoriev I.V."/>
        </authorList>
    </citation>
    <scope>NUCLEOTIDE SEQUENCE [LARGE SCALE GENOMIC DNA]</scope>
    <source>
        <strain evidence="9">RSA 468</strain>
    </source>
</reference>
<dbReference type="SFLD" id="SFLDG00358">
    <property type="entry name" value="Main_(cytGST)"/>
    <property type="match status" value="1"/>
</dbReference>
<evidence type="ECO:0000256" key="2">
    <source>
        <dbReference type="ARBA" id="ARBA00022917"/>
    </source>
</evidence>
<accession>A0A4Q0A2G7</accession>
<keyword evidence="9" id="KW-1185">Reference proteome</keyword>
<keyword evidence="2 3" id="KW-0648">Protein biosynthesis</keyword>
<dbReference type="InterPro" id="IPR036282">
    <property type="entry name" value="Glutathione-S-Trfase_C_sf"/>
</dbReference>
<dbReference type="Proteomes" id="UP000268162">
    <property type="component" value="Unassembled WGS sequence"/>
</dbReference>
<dbReference type="InterPro" id="IPR036433">
    <property type="entry name" value="EF1B_G_C_sf"/>
</dbReference>
<evidence type="ECO:0008006" key="10">
    <source>
        <dbReference type="Google" id="ProtNLM"/>
    </source>
</evidence>
<evidence type="ECO:0000256" key="3">
    <source>
        <dbReference type="PROSITE-ProRule" id="PRU00519"/>
    </source>
</evidence>
<dbReference type="OrthoDB" id="249703at2759"/>
<dbReference type="Gene3D" id="3.40.30.10">
    <property type="entry name" value="Glutaredoxin"/>
    <property type="match status" value="1"/>
</dbReference>
<evidence type="ECO:0000313" key="9">
    <source>
        <dbReference type="Proteomes" id="UP000268162"/>
    </source>
</evidence>
<dbReference type="Pfam" id="PF02798">
    <property type="entry name" value="GST_N"/>
    <property type="match status" value="1"/>
</dbReference>
<dbReference type="EMBL" id="ML002214">
    <property type="protein sequence ID" value="RKP40305.1"/>
    <property type="molecule type" value="Genomic_DNA"/>
</dbReference>
<dbReference type="SMART" id="SM01183">
    <property type="entry name" value="EF1G"/>
    <property type="match status" value="1"/>
</dbReference>
<dbReference type="InterPro" id="IPR036249">
    <property type="entry name" value="Thioredoxin-like_sf"/>
</dbReference>
<feature type="compositionally biased region" description="Basic and acidic residues" evidence="4">
    <location>
        <begin position="220"/>
        <end position="243"/>
    </location>
</feature>
<dbReference type="InterPro" id="IPR050802">
    <property type="entry name" value="EF-GSTs"/>
</dbReference>
<evidence type="ECO:0000313" key="8">
    <source>
        <dbReference type="EMBL" id="RKP40305.1"/>
    </source>
</evidence>
<evidence type="ECO:0000256" key="4">
    <source>
        <dbReference type="SAM" id="MobiDB-lite"/>
    </source>
</evidence>
<dbReference type="SUPFAM" id="SSF47616">
    <property type="entry name" value="GST C-terminal domain-like"/>
    <property type="match status" value="1"/>
</dbReference>
<sequence length="418" mass="47148">MSSVGTLYSPLVNFRAYKARVAAEYNDLKIDLTPEYTSETRASAEYLAKFPLGKSPGFTTADGQNIFDSNAIAYYLAGLKKDTQLLGKDHLETTQIVQFMMFAESELVSPLMTWFLPILGFVPYNRPVVTKAKEEAVRALTFLNNVLLDRTFLVGERVTLADIVVVCNMIVAYKRAFDPKFRAPFKNLNRYFLTVVNQPQFAKIIGAVELCSEEPVMAAPKKEPKAKKEAAKPKAEAAPKKEAAPAPAQDDEEEKPAAPKGKNPLDLLPPSPFNLEDWKRFYSNNDTKPAAMNYFWEHFDPEGFSLWKVNFKYNDELTRTYMSNNQIGGFFARLERARKYAFGSLLVLGTDNDNEISGYFVVRGQEVPYEIYDAADYESYDFAKVDPTDAKIKEEVGDYFAWEGPTLPKPCADGKVFK</sequence>
<dbReference type="FunFam" id="1.20.1050.10:FF:000006">
    <property type="entry name" value="Elongation factor 1 gamma"/>
    <property type="match status" value="1"/>
</dbReference>
<protein>
    <recommendedName>
        <fullName evidence="10">Elongation factor 1-gamma</fullName>
    </recommendedName>
</protein>